<sequence>MKQIILRIKTSWSAFCRILFRSWDRHQRDGQEYHQLLALKRPLQLAQQECRLYREIALRRPARSGMPSYEDLSLPIPESIKLPIDREEIDVPRHSDLDCQQFREEGVLIKPGFVPEALTAAYLEKRRAIKDPEFSVWGGSYMAVPEMRAVALYTPLMKLLKKLIGREMGLFLTLSGLQTTKRTWHQDYYLKPAYTNVEYVAVWIALDSIHPESGPFEYIPGSQKWPPMRRELVWEYLQPEQRDTPGWPRYAEAFVTPAYQDAIAHSGIEPRQFVGQRGDILIWHHSLVHQGSLARNPELERPGLIAHYASLQQLQLDRKTLQQSENKQWYVLRNDRDLVLSKRRKEKH</sequence>
<dbReference type="OrthoDB" id="547161at2"/>
<dbReference type="Pfam" id="PF05721">
    <property type="entry name" value="PhyH"/>
    <property type="match status" value="1"/>
</dbReference>
<reference evidence="1 2" key="1">
    <citation type="submission" date="2013-05" db="EMBL/GenBank/DDBJ databases">
        <title>Draft genome sequence of Rubidibacter lacunae KORDI 51-2.</title>
        <authorList>
            <person name="Choi D.H."/>
            <person name="Noh J.H."/>
            <person name="Kwon K.-K."/>
            <person name="Lee J.-H."/>
            <person name="Ryu J.-Y."/>
        </authorList>
    </citation>
    <scope>NUCLEOTIDE SEQUENCE [LARGE SCALE GENOMIC DNA]</scope>
    <source>
        <strain evidence="1 2">KORDI 51-2</strain>
    </source>
</reference>
<dbReference type="STRING" id="582515.KR51_00017120"/>
<evidence type="ECO:0000313" key="1">
    <source>
        <dbReference type="EMBL" id="ERN41674.1"/>
    </source>
</evidence>
<comment type="caution">
    <text evidence="1">The sequence shown here is derived from an EMBL/GenBank/DDBJ whole genome shotgun (WGS) entry which is preliminary data.</text>
</comment>
<dbReference type="GO" id="GO:0005506">
    <property type="term" value="F:iron ion binding"/>
    <property type="evidence" value="ECO:0007669"/>
    <property type="project" value="UniProtKB-ARBA"/>
</dbReference>
<dbReference type="GO" id="GO:0016706">
    <property type="term" value="F:2-oxoglutarate-dependent dioxygenase activity"/>
    <property type="evidence" value="ECO:0007669"/>
    <property type="project" value="UniProtKB-ARBA"/>
</dbReference>
<keyword evidence="2" id="KW-1185">Reference proteome</keyword>
<accession>U5DM67</accession>
<organism evidence="1 2">
    <name type="scientific">Rubidibacter lacunae KORDI 51-2</name>
    <dbReference type="NCBI Taxonomy" id="582515"/>
    <lineage>
        <taxon>Bacteria</taxon>
        <taxon>Bacillati</taxon>
        <taxon>Cyanobacteriota</taxon>
        <taxon>Cyanophyceae</taxon>
        <taxon>Oscillatoriophycideae</taxon>
        <taxon>Chroococcales</taxon>
        <taxon>Aphanothecaceae</taxon>
        <taxon>Rubidibacter</taxon>
    </lineage>
</organism>
<proteinExistence type="predicted"/>
<dbReference type="SUPFAM" id="SSF51197">
    <property type="entry name" value="Clavaminate synthase-like"/>
    <property type="match status" value="1"/>
</dbReference>
<protein>
    <submittedName>
        <fullName evidence="1">Protein involved in biosynthesis of mitomycin antibiotics/polyketide fumonisin</fullName>
    </submittedName>
</protein>
<gene>
    <name evidence="1" type="ORF">KR51_00017120</name>
</gene>
<dbReference type="PANTHER" id="PTHR20883:SF48">
    <property type="entry name" value="ECTOINE DIOXYGENASE"/>
    <property type="match status" value="1"/>
</dbReference>
<dbReference type="PANTHER" id="PTHR20883">
    <property type="entry name" value="PHYTANOYL-COA DIOXYGENASE DOMAIN CONTAINING 1"/>
    <property type="match status" value="1"/>
</dbReference>
<dbReference type="RefSeq" id="WP_022606487.1">
    <property type="nucleotide sequence ID" value="NZ_ASSJ01000044.1"/>
</dbReference>
<dbReference type="InParanoid" id="U5DM67"/>
<evidence type="ECO:0000313" key="2">
    <source>
        <dbReference type="Proteomes" id="UP000016960"/>
    </source>
</evidence>
<dbReference type="EMBL" id="ASSJ01000044">
    <property type="protein sequence ID" value="ERN41674.1"/>
    <property type="molecule type" value="Genomic_DNA"/>
</dbReference>
<dbReference type="eggNOG" id="COG5285">
    <property type="taxonomic scope" value="Bacteria"/>
</dbReference>
<dbReference type="Gene3D" id="2.60.120.620">
    <property type="entry name" value="q2cbj1_9rhob like domain"/>
    <property type="match status" value="1"/>
</dbReference>
<dbReference type="Proteomes" id="UP000016960">
    <property type="component" value="Unassembled WGS sequence"/>
</dbReference>
<dbReference type="AlphaFoldDB" id="U5DM67"/>
<name>U5DM67_9CHRO</name>
<dbReference type="InterPro" id="IPR008775">
    <property type="entry name" value="Phytyl_CoA_dOase-like"/>
</dbReference>